<evidence type="ECO:0000313" key="2">
    <source>
        <dbReference type="Proteomes" id="UP000295689"/>
    </source>
</evidence>
<gene>
    <name evidence="1" type="ORF">EV146_109272</name>
</gene>
<evidence type="ECO:0000313" key="1">
    <source>
        <dbReference type="EMBL" id="TCN23112.1"/>
    </source>
</evidence>
<comment type="caution">
    <text evidence="1">The sequence shown here is derived from an EMBL/GenBank/DDBJ whole genome shotgun (WGS) entry which is preliminary data.</text>
</comment>
<protein>
    <submittedName>
        <fullName evidence="1">Uncharacterized protein</fullName>
    </submittedName>
</protein>
<dbReference type="Proteomes" id="UP000295689">
    <property type="component" value="Unassembled WGS sequence"/>
</dbReference>
<keyword evidence="2" id="KW-1185">Reference proteome</keyword>
<reference evidence="1 2" key="1">
    <citation type="journal article" date="2015" name="Stand. Genomic Sci.">
        <title>Genomic Encyclopedia of Bacterial and Archaeal Type Strains, Phase III: the genomes of soil and plant-associated and newly described type strains.</title>
        <authorList>
            <person name="Whitman W.B."/>
            <person name="Woyke T."/>
            <person name="Klenk H.P."/>
            <person name="Zhou Y."/>
            <person name="Lilburn T.G."/>
            <person name="Beck B.J."/>
            <person name="De Vos P."/>
            <person name="Vandamme P."/>
            <person name="Eisen J.A."/>
            <person name="Garrity G."/>
            <person name="Hugenholtz P."/>
            <person name="Kyrpides N.C."/>
        </authorList>
    </citation>
    <scope>NUCLEOTIDE SEQUENCE [LARGE SCALE GENOMIC DNA]</scope>
    <source>
        <strain evidence="1 2">CV53</strain>
    </source>
</reference>
<dbReference type="RefSeq" id="WP_132009073.1">
    <property type="nucleotide sequence ID" value="NZ_JABUHM010000008.1"/>
</dbReference>
<dbReference type="EMBL" id="SLVV01000009">
    <property type="protein sequence ID" value="TCN23112.1"/>
    <property type="molecule type" value="Genomic_DNA"/>
</dbReference>
<organism evidence="1 2">
    <name type="scientific">Mesobacillus foraminis</name>
    <dbReference type="NCBI Taxonomy" id="279826"/>
    <lineage>
        <taxon>Bacteria</taxon>
        <taxon>Bacillati</taxon>
        <taxon>Bacillota</taxon>
        <taxon>Bacilli</taxon>
        <taxon>Bacillales</taxon>
        <taxon>Bacillaceae</taxon>
        <taxon>Mesobacillus</taxon>
    </lineage>
</organism>
<sequence length="60" mass="7084">MKGSYHACATCIHFVAKRMDGKMSYFCGRLGYETKTTYQFKCWEPKDKVKELMNKRGHNE</sequence>
<accession>A0A4R2BAT5</accession>
<name>A0A4R2BAT5_9BACI</name>
<proteinExistence type="predicted"/>
<dbReference type="AlphaFoldDB" id="A0A4R2BAT5"/>